<organism evidence="1 2">
    <name type="scientific">Oryza sativa subsp. japonica</name>
    <name type="common">Rice</name>
    <dbReference type="NCBI Taxonomy" id="39947"/>
    <lineage>
        <taxon>Eukaryota</taxon>
        <taxon>Viridiplantae</taxon>
        <taxon>Streptophyta</taxon>
        <taxon>Embryophyta</taxon>
        <taxon>Tracheophyta</taxon>
        <taxon>Spermatophyta</taxon>
        <taxon>Magnoliopsida</taxon>
        <taxon>Liliopsida</taxon>
        <taxon>Poales</taxon>
        <taxon>Poaceae</taxon>
        <taxon>BOP clade</taxon>
        <taxon>Oryzoideae</taxon>
        <taxon>Oryzeae</taxon>
        <taxon>Oryzinae</taxon>
        <taxon>Oryza</taxon>
        <taxon>Oryza sativa</taxon>
    </lineage>
</organism>
<sequence length="163" mass="17851">MTRQERGRVCWRRRRGRSDDGEEAAGSIIAVDGLLLRHHCRRRGRRHHPLCIRRLEGSAVSYPAGFGRRRVIAGGWGWGARVDSAASSPTRMAAWIRRDDDVWTLAASSPAGFGRRRGFARGGDLCRRLAANLRASAVGPPAAEVAIAICRTVLVEPFTAVAI</sequence>
<accession>Q67UM9</accession>
<reference evidence="2" key="1">
    <citation type="journal article" date="2005" name="Nature">
        <title>The map-based sequence of the rice genome.</title>
        <authorList>
            <consortium name="International rice genome sequencing project (IRGSP)"/>
            <person name="Matsumoto T."/>
            <person name="Wu J."/>
            <person name="Kanamori H."/>
            <person name="Katayose Y."/>
            <person name="Fujisawa M."/>
            <person name="Namiki N."/>
            <person name="Mizuno H."/>
            <person name="Yamamoto K."/>
            <person name="Antonio B.A."/>
            <person name="Baba T."/>
            <person name="Sakata K."/>
            <person name="Nagamura Y."/>
            <person name="Aoki H."/>
            <person name="Arikawa K."/>
            <person name="Arita K."/>
            <person name="Bito T."/>
            <person name="Chiden Y."/>
            <person name="Fujitsuka N."/>
            <person name="Fukunaka R."/>
            <person name="Hamada M."/>
            <person name="Harada C."/>
            <person name="Hayashi A."/>
            <person name="Hijishita S."/>
            <person name="Honda M."/>
            <person name="Hosokawa S."/>
            <person name="Ichikawa Y."/>
            <person name="Idonuma A."/>
            <person name="Iijima M."/>
            <person name="Ikeda M."/>
            <person name="Ikeno M."/>
            <person name="Ito K."/>
            <person name="Ito S."/>
            <person name="Ito T."/>
            <person name="Ito Y."/>
            <person name="Ito Y."/>
            <person name="Iwabuchi A."/>
            <person name="Kamiya K."/>
            <person name="Karasawa W."/>
            <person name="Kurita K."/>
            <person name="Katagiri S."/>
            <person name="Kikuta A."/>
            <person name="Kobayashi H."/>
            <person name="Kobayashi N."/>
            <person name="Machita K."/>
            <person name="Maehara T."/>
            <person name="Masukawa M."/>
            <person name="Mizubayashi T."/>
            <person name="Mukai Y."/>
            <person name="Nagasaki H."/>
            <person name="Nagata Y."/>
            <person name="Naito S."/>
            <person name="Nakashima M."/>
            <person name="Nakama Y."/>
            <person name="Nakamichi Y."/>
            <person name="Nakamura M."/>
            <person name="Meguro A."/>
            <person name="Negishi M."/>
            <person name="Ohta I."/>
            <person name="Ohta T."/>
            <person name="Okamoto M."/>
            <person name="Ono N."/>
            <person name="Saji S."/>
            <person name="Sakaguchi M."/>
            <person name="Sakai K."/>
            <person name="Shibata M."/>
            <person name="Shimokawa T."/>
            <person name="Song J."/>
            <person name="Takazaki Y."/>
            <person name="Terasawa K."/>
            <person name="Tsugane M."/>
            <person name="Tsuji K."/>
            <person name="Ueda S."/>
            <person name="Waki K."/>
            <person name="Yamagata H."/>
            <person name="Yamamoto M."/>
            <person name="Yamamoto S."/>
            <person name="Yamane H."/>
            <person name="Yoshiki S."/>
            <person name="Yoshihara R."/>
            <person name="Yukawa K."/>
            <person name="Zhong H."/>
            <person name="Yano M."/>
            <person name="Yuan Q."/>
            <person name="Ouyang S."/>
            <person name="Liu J."/>
            <person name="Jones K.M."/>
            <person name="Gansberger K."/>
            <person name="Moffat K."/>
            <person name="Hill J."/>
            <person name="Bera J."/>
            <person name="Fadrosh D."/>
            <person name="Jin S."/>
            <person name="Johri S."/>
            <person name="Kim M."/>
            <person name="Overton L."/>
            <person name="Reardon M."/>
            <person name="Tsitrin T."/>
            <person name="Vuong H."/>
            <person name="Weaver B."/>
            <person name="Ciecko A."/>
            <person name="Tallon L."/>
            <person name="Jackson J."/>
            <person name="Pai G."/>
            <person name="Aken S.V."/>
            <person name="Utterback T."/>
            <person name="Reidmuller S."/>
            <person name="Feldblyum T."/>
            <person name="Hsiao J."/>
            <person name="Zismann V."/>
            <person name="Iobst S."/>
            <person name="de Vazeille A.R."/>
            <person name="Buell C.R."/>
            <person name="Ying K."/>
            <person name="Li Y."/>
            <person name="Lu T."/>
            <person name="Huang Y."/>
            <person name="Zhao Q."/>
            <person name="Feng Q."/>
            <person name="Zhang L."/>
            <person name="Zhu J."/>
            <person name="Weng Q."/>
            <person name="Mu J."/>
            <person name="Lu Y."/>
            <person name="Fan D."/>
            <person name="Liu Y."/>
            <person name="Guan J."/>
            <person name="Zhang Y."/>
            <person name="Yu S."/>
            <person name="Liu X."/>
            <person name="Zhang Y."/>
            <person name="Hong G."/>
            <person name="Han B."/>
            <person name="Choisne N."/>
            <person name="Demange N."/>
            <person name="Orjeda G."/>
            <person name="Samain S."/>
            <person name="Cattolico L."/>
            <person name="Pelletier E."/>
            <person name="Couloux A."/>
            <person name="Segurens B."/>
            <person name="Wincker P."/>
            <person name="D'Hont A."/>
            <person name="Scarpelli C."/>
            <person name="Weissenbach J."/>
            <person name="Salanoubat M."/>
            <person name="Quetier F."/>
            <person name="Yu Y."/>
            <person name="Kim H.R."/>
            <person name="Rambo T."/>
            <person name="Currie J."/>
            <person name="Collura K."/>
            <person name="Luo M."/>
            <person name="Yang T."/>
            <person name="Ammiraju J.S.S."/>
            <person name="Engler F."/>
            <person name="Soderlund C."/>
            <person name="Wing R.A."/>
            <person name="Palmer L.E."/>
            <person name="de la Bastide M."/>
            <person name="Spiegel L."/>
            <person name="Nascimento L."/>
            <person name="Zutavern T."/>
            <person name="O'Shaughnessy A."/>
            <person name="Dike S."/>
            <person name="Dedhia N."/>
            <person name="Preston R."/>
            <person name="Balija V."/>
            <person name="McCombie W.R."/>
            <person name="Chow T."/>
            <person name="Chen H."/>
            <person name="Chung M."/>
            <person name="Chen C."/>
            <person name="Shaw J."/>
            <person name="Wu H."/>
            <person name="Hsiao K."/>
            <person name="Chao Y."/>
            <person name="Chu M."/>
            <person name="Cheng C."/>
            <person name="Hour A."/>
            <person name="Lee P."/>
            <person name="Lin S."/>
            <person name="Lin Y."/>
            <person name="Liou J."/>
            <person name="Liu S."/>
            <person name="Hsing Y."/>
            <person name="Raghuvanshi S."/>
            <person name="Mohanty A."/>
            <person name="Bharti A.K."/>
            <person name="Gaur A."/>
            <person name="Gupta V."/>
            <person name="Kumar D."/>
            <person name="Ravi V."/>
            <person name="Vij S."/>
            <person name="Kapur A."/>
            <person name="Khurana P."/>
            <person name="Khurana P."/>
            <person name="Khurana J.P."/>
            <person name="Tyagi A.K."/>
            <person name="Gaikwad K."/>
            <person name="Singh A."/>
            <person name="Dalal V."/>
            <person name="Srivastava S."/>
            <person name="Dixit A."/>
            <person name="Pal A.K."/>
            <person name="Ghazi I.A."/>
            <person name="Yadav M."/>
            <person name="Pandit A."/>
            <person name="Bhargava A."/>
            <person name="Sureshbabu K."/>
            <person name="Batra K."/>
            <person name="Sharma T.R."/>
            <person name="Mohapatra T."/>
            <person name="Singh N.K."/>
            <person name="Messing J."/>
            <person name="Nelson A.B."/>
            <person name="Fuks G."/>
            <person name="Kavchok S."/>
            <person name="Keizer G."/>
            <person name="Linton E."/>
            <person name="Llaca V."/>
            <person name="Song R."/>
            <person name="Tanyolac B."/>
            <person name="Young S."/>
            <person name="Ho-Il K."/>
            <person name="Hahn J.H."/>
            <person name="Sangsakoo G."/>
            <person name="Vanavichit A."/>
            <person name="de Mattos Luiz.A.T."/>
            <person name="Zimmer P.D."/>
            <person name="Malone G."/>
            <person name="Dellagostin O."/>
            <person name="de Oliveira A.C."/>
            <person name="Bevan M."/>
            <person name="Bancroft I."/>
            <person name="Minx P."/>
            <person name="Cordum H."/>
            <person name="Wilson R."/>
            <person name="Cheng Z."/>
            <person name="Jin W."/>
            <person name="Jiang J."/>
            <person name="Leong S.A."/>
            <person name="Iwama H."/>
            <person name="Gojobori T."/>
            <person name="Itoh T."/>
            <person name="Niimura Y."/>
            <person name="Fujii Y."/>
            <person name="Habara T."/>
            <person name="Sakai H."/>
            <person name="Sato Y."/>
            <person name="Wilson G."/>
            <person name="Kumar K."/>
            <person name="McCouch S."/>
            <person name="Juretic N."/>
            <person name="Hoen D."/>
            <person name="Wright S."/>
            <person name="Bruskiewich R."/>
            <person name="Bureau T."/>
            <person name="Miyao A."/>
            <person name="Hirochika H."/>
            <person name="Nishikawa T."/>
            <person name="Kadowaki K."/>
            <person name="Sugiura M."/>
            <person name="Burr B."/>
            <person name="Sasaki T."/>
        </authorList>
    </citation>
    <scope>NUCLEOTIDE SEQUENCE [LARGE SCALE GENOMIC DNA]</scope>
    <source>
        <strain evidence="2">cv. Nipponbare</strain>
    </source>
</reference>
<dbReference type="EMBL" id="AP005497">
    <property type="protein sequence ID" value="BAD38140.1"/>
    <property type="molecule type" value="Genomic_DNA"/>
</dbReference>
<evidence type="ECO:0000313" key="1">
    <source>
        <dbReference type="EMBL" id="BAD38140.1"/>
    </source>
</evidence>
<reference evidence="2" key="2">
    <citation type="journal article" date="2008" name="Nucleic Acids Res.">
        <title>The rice annotation project database (RAP-DB): 2008 update.</title>
        <authorList>
            <consortium name="The rice annotation project (RAP)"/>
        </authorList>
    </citation>
    <scope>GENOME REANNOTATION</scope>
    <source>
        <strain evidence="2">cv. Nipponbare</strain>
    </source>
</reference>
<name>Q67UM9_ORYSJ</name>
<evidence type="ECO:0000313" key="2">
    <source>
        <dbReference type="Proteomes" id="UP000000763"/>
    </source>
</evidence>
<gene>
    <name evidence="1" type="primary">OSJNBb0071O21.21</name>
</gene>
<protein>
    <submittedName>
        <fullName evidence="1">Uncharacterized protein</fullName>
    </submittedName>
</protein>
<dbReference type="AlphaFoldDB" id="Q67UM9"/>
<dbReference type="Proteomes" id="UP000000763">
    <property type="component" value="Chromosome 2"/>
</dbReference>
<proteinExistence type="predicted"/>